<feature type="compositionally biased region" description="Basic and acidic residues" evidence="1">
    <location>
        <begin position="1"/>
        <end position="28"/>
    </location>
</feature>
<organism evidence="2 3">
    <name type="scientific">Natronomicrosphaera hydrolytica</name>
    <dbReference type="NCBI Taxonomy" id="3242702"/>
    <lineage>
        <taxon>Bacteria</taxon>
        <taxon>Pseudomonadati</taxon>
        <taxon>Planctomycetota</taxon>
        <taxon>Phycisphaerae</taxon>
        <taxon>Phycisphaerales</taxon>
        <taxon>Phycisphaeraceae</taxon>
        <taxon>Natronomicrosphaera</taxon>
    </lineage>
</organism>
<keyword evidence="3" id="KW-1185">Reference proteome</keyword>
<dbReference type="EMBL" id="JBGUBD010000004">
    <property type="protein sequence ID" value="MFA9478070.1"/>
    <property type="molecule type" value="Genomic_DNA"/>
</dbReference>
<comment type="caution">
    <text evidence="2">The sequence shown here is derived from an EMBL/GenBank/DDBJ whole genome shotgun (WGS) entry which is preliminary data.</text>
</comment>
<reference evidence="2 3" key="1">
    <citation type="submission" date="2024-08" db="EMBL/GenBank/DDBJ databases">
        <title>Whole-genome sequencing of halo(alkali)philic microorganisms from hypersaline lakes.</title>
        <authorList>
            <person name="Sorokin D.Y."/>
            <person name="Merkel A.Y."/>
            <person name="Messina E."/>
            <person name="Yakimov M."/>
        </authorList>
    </citation>
    <scope>NUCLEOTIDE SEQUENCE [LARGE SCALE GENOMIC DNA]</scope>
    <source>
        <strain evidence="2 3">AB-hyl4</strain>
    </source>
</reference>
<name>A0ABV4U399_9BACT</name>
<proteinExistence type="predicted"/>
<feature type="region of interest" description="Disordered" evidence="1">
    <location>
        <begin position="1"/>
        <end position="35"/>
    </location>
</feature>
<evidence type="ECO:0000313" key="2">
    <source>
        <dbReference type="EMBL" id="MFA9478070.1"/>
    </source>
</evidence>
<sequence>MLEGKADKARRDAHGRLLEAGDDSDRTLRNGGKGKISNTLTWARKAAIALLLSYKSFDVPQHLLPIFFSRLAVKPTEVAAMAAWDEIDDRFRRSERGQKIALFS</sequence>
<protein>
    <submittedName>
        <fullName evidence="2">Uncharacterized protein</fullName>
    </submittedName>
</protein>
<gene>
    <name evidence="2" type="ORF">ACERK3_07140</name>
</gene>
<dbReference type="RefSeq" id="WP_425344998.1">
    <property type="nucleotide sequence ID" value="NZ_JBGUBD010000004.1"/>
</dbReference>
<dbReference type="Proteomes" id="UP001575105">
    <property type="component" value="Unassembled WGS sequence"/>
</dbReference>
<accession>A0ABV4U399</accession>
<evidence type="ECO:0000313" key="3">
    <source>
        <dbReference type="Proteomes" id="UP001575105"/>
    </source>
</evidence>
<evidence type="ECO:0000256" key="1">
    <source>
        <dbReference type="SAM" id="MobiDB-lite"/>
    </source>
</evidence>